<accession>A0A642URE4</accession>
<dbReference type="InterPro" id="IPR038718">
    <property type="entry name" value="SNF2-like_sf"/>
</dbReference>
<evidence type="ECO:0008006" key="8">
    <source>
        <dbReference type="Google" id="ProtNLM"/>
    </source>
</evidence>
<name>A0A642URE4_DIURU</name>
<organism evidence="6 7">
    <name type="scientific">Diutina rugosa</name>
    <name type="common">Yeast</name>
    <name type="synonym">Candida rugosa</name>
    <dbReference type="NCBI Taxonomy" id="5481"/>
    <lineage>
        <taxon>Eukaryota</taxon>
        <taxon>Fungi</taxon>
        <taxon>Dikarya</taxon>
        <taxon>Ascomycota</taxon>
        <taxon>Saccharomycotina</taxon>
        <taxon>Pichiomycetes</taxon>
        <taxon>Debaryomycetaceae</taxon>
        <taxon>Diutina</taxon>
    </lineage>
</organism>
<dbReference type="Gene3D" id="3.40.50.10810">
    <property type="entry name" value="Tandem AAA-ATPase domain"/>
    <property type="match status" value="1"/>
</dbReference>
<dbReference type="AlphaFoldDB" id="A0A642URE4"/>
<dbReference type="EMBL" id="SWFT01000065">
    <property type="protein sequence ID" value="KAA8903906.1"/>
    <property type="molecule type" value="Genomic_DNA"/>
</dbReference>
<dbReference type="VEuPathDB" id="FungiDB:DIURU_002128"/>
<keyword evidence="2" id="KW-0378">Hydrolase</keyword>
<dbReference type="Pfam" id="PF00271">
    <property type="entry name" value="Helicase_C"/>
    <property type="match status" value="1"/>
</dbReference>
<dbReference type="CDD" id="cd18004">
    <property type="entry name" value="DEXHc_RAD54"/>
    <property type="match status" value="1"/>
</dbReference>
<dbReference type="InterPro" id="IPR014001">
    <property type="entry name" value="Helicase_ATP-bd"/>
</dbReference>
<dbReference type="GO" id="GO:0016787">
    <property type="term" value="F:hydrolase activity"/>
    <property type="evidence" value="ECO:0007669"/>
    <property type="project" value="UniProtKB-KW"/>
</dbReference>
<dbReference type="GO" id="GO:0005634">
    <property type="term" value="C:nucleus"/>
    <property type="evidence" value="ECO:0007669"/>
    <property type="project" value="TreeGrafter"/>
</dbReference>
<dbReference type="SMART" id="SM00487">
    <property type="entry name" value="DEXDc"/>
    <property type="match status" value="1"/>
</dbReference>
<dbReference type="GO" id="GO:0015616">
    <property type="term" value="F:DNA translocase activity"/>
    <property type="evidence" value="ECO:0007669"/>
    <property type="project" value="TreeGrafter"/>
</dbReference>
<evidence type="ECO:0000259" key="4">
    <source>
        <dbReference type="PROSITE" id="PS51192"/>
    </source>
</evidence>
<dbReference type="Proteomes" id="UP000449547">
    <property type="component" value="Unassembled WGS sequence"/>
</dbReference>
<dbReference type="InterPro" id="IPR027417">
    <property type="entry name" value="P-loop_NTPase"/>
</dbReference>
<dbReference type="SUPFAM" id="SSF52540">
    <property type="entry name" value="P-loop containing nucleoside triphosphate hydrolases"/>
    <property type="match status" value="2"/>
</dbReference>
<feature type="domain" description="Helicase C-terminal" evidence="5">
    <location>
        <begin position="545"/>
        <end position="697"/>
    </location>
</feature>
<dbReference type="OMA" id="LMECKCE"/>
<keyword evidence="7" id="KW-1185">Reference proteome</keyword>
<evidence type="ECO:0000256" key="1">
    <source>
        <dbReference type="ARBA" id="ARBA00022741"/>
    </source>
</evidence>
<keyword evidence="3" id="KW-0067">ATP-binding</keyword>
<dbReference type="OrthoDB" id="413460at2759"/>
<evidence type="ECO:0000256" key="2">
    <source>
        <dbReference type="ARBA" id="ARBA00022801"/>
    </source>
</evidence>
<evidence type="ECO:0000313" key="7">
    <source>
        <dbReference type="Proteomes" id="UP000449547"/>
    </source>
</evidence>
<dbReference type="Gene3D" id="3.40.50.300">
    <property type="entry name" value="P-loop containing nucleotide triphosphate hydrolases"/>
    <property type="match status" value="1"/>
</dbReference>
<dbReference type="SMART" id="SM00490">
    <property type="entry name" value="HELICc"/>
    <property type="match status" value="1"/>
</dbReference>
<dbReference type="GO" id="GO:0007131">
    <property type="term" value="P:reciprocal meiotic recombination"/>
    <property type="evidence" value="ECO:0007669"/>
    <property type="project" value="TreeGrafter"/>
</dbReference>
<keyword evidence="1" id="KW-0547">Nucleotide-binding</keyword>
<dbReference type="GO" id="GO:0005524">
    <property type="term" value="F:ATP binding"/>
    <property type="evidence" value="ECO:0007669"/>
    <property type="project" value="InterPro"/>
</dbReference>
<evidence type="ECO:0000256" key="3">
    <source>
        <dbReference type="ARBA" id="ARBA00022840"/>
    </source>
</evidence>
<dbReference type="PROSITE" id="PS51194">
    <property type="entry name" value="HELICASE_CTER"/>
    <property type="match status" value="1"/>
</dbReference>
<comment type="caution">
    <text evidence="6">The sequence shown here is derived from an EMBL/GenBank/DDBJ whole genome shotgun (WGS) entry which is preliminary data.</text>
</comment>
<sequence>MNFNAPYKPPRRTQGKSVVKKVPTRRNTMLRPSGSFRCSAKQVEDFSEPDALFVAEETDDYNTISVDLEASTTSTLLPATNQQSHVVPPTHKHQRDYEQHSVQWRRRTTKKNKTWEGDGILIINYVPECNQAIITLKNADGPILARKRLQNLPLGWKDVEIVCGNYELEIEQCDSVEEPVKRRRVIKALQPRSVTKNPPPSISKPKAVFTLDPTLESKLRPHQRDGVKFMFECISGLKDFAGNGCILADEMGLGKTLQVIALVHGLIKTALSTSTAPKVVIVCPLTLISNWMAEFKKWVGPTVSILRITDQDQEHQIRKFGELQVYQVMIVNYEKVVSNAQLFTDLANLDLIVCDEGHRLKSTSSKTWTALSRLPCKKRIILSGTPVQNDLNEFYSLIDFVNPGILGNPRDFQRDFVMPISNSREINNYAPEVKQLGESASAKLLEITSKFMLRRTSSIMSSHLPPRIDTILFVRPTSLQVKIYEKILANSRRFDQMDALATINLLRKLCNSPRLLANDELWKSICSDFAESLKITSGKINLLVPMLQEIVSMNEKIVIVSNFTSTLDLIQSVLEKLELAFIRLDGQTHAKHRSKLVREFETNSQISCFLLSSKAGGVGLNLVSASRLILFDNDWNPSVDLQSMGRIHREGQTKPCYIYRLVTTGCIDEKILQRQLMKGNLSAAFVDSISGTDNAFFKEDLCQLFEIDLNTDSNTHDLIACRCKSDFMNESLDLGVAGSIPIDDSIVSANSVLESMKTAKKESFKVIARALNEYTHISTNTQDVHSIKDTALKKILTHESFDAPVSFILTKSS</sequence>
<reference evidence="6 7" key="1">
    <citation type="submission" date="2019-07" db="EMBL/GenBank/DDBJ databases">
        <title>Genome assembly of two rare yeast pathogens: Diutina rugosa and Trichomonascus ciferrii.</title>
        <authorList>
            <person name="Mixao V."/>
            <person name="Saus E."/>
            <person name="Hansen A."/>
            <person name="Lass-Flor C."/>
            <person name="Gabaldon T."/>
        </authorList>
    </citation>
    <scope>NUCLEOTIDE SEQUENCE [LARGE SCALE GENOMIC DNA]</scope>
    <source>
        <strain evidence="6 7">CBS 613</strain>
    </source>
</reference>
<proteinExistence type="predicted"/>
<dbReference type="InterPro" id="IPR049730">
    <property type="entry name" value="SNF2/RAD54-like_C"/>
</dbReference>
<dbReference type="InterPro" id="IPR001650">
    <property type="entry name" value="Helicase_C-like"/>
</dbReference>
<dbReference type="InterPro" id="IPR000330">
    <property type="entry name" value="SNF2_N"/>
</dbReference>
<dbReference type="PROSITE" id="PS51192">
    <property type="entry name" value="HELICASE_ATP_BIND_1"/>
    <property type="match status" value="1"/>
</dbReference>
<dbReference type="GO" id="GO:0000724">
    <property type="term" value="P:double-strand break repair via homologous recombination"/>
    <property type="evidence" value="ECO:0007669"/>
    <property type="project" value="TreeGrafter"/>
</dbReference>
<dbReference type="PANTHER" id="PTHR45629">
    <property type="entry name" value="SNF2/RAD54 FAMILY MEMBER"/>
    <property type="match status" value="1"/>
</dbReference>
<gene>
    <name evidence="6" type="ORF">DIURU_002128</name>
</gene>
<protein>
    <recommendedName>
        <fullName evidence="8">DNA repair and recombination protein RDH54</fullName>
    </recommendedName>
</protein>
<dbReference type="InterPro" id="IPR050496">
    <property type="entry name" value="SNF2_RAD54_helicase_repair"/>
</dbReference>
<dbReference type="Pfam" id="PF00176">
    <property type="entry name" value="SNF2-rel_dom"/>
    <property type="match status" value="1"/>
</dbReference>
<feature type="domain" description="Helicase ATP-binding" evidence="4">
    <location>
        <begin position="236"/>
        <end position="404"/>
    </location>
</feature>
<dbReference type="GeneID" id="54780779"/>
<evidence type="ECO:0000313" key="6">
    <source>
        <dbReference type="EMBL" id="KAA8903906.1"/>
    </source>
</evidence>
<dbReference type="RefSeq" id="XP_034013051.1">
    <property type="nucleotide sequence ID" value="XM_034154746.1"/>
</dbReference>
<dbReference type="Gene3D" id="1.20.120.850">
    <property type="entry name" value="SWI2/SNF2 ATPases, N-terminal domain"/>
    <property type="match status" value="1"/>
</dbReference>
<dbReference type="CDD" id="cd18793">
    <property type="entry name" value="SF2_C_SNF"/>
    <property type="match status" value="1"/>
</dbReference>
<dbReference type="PANTHER" id="PTHR45629:SF7">
    <property type="entry name" value="DNA EXCISION REPAIR PROTEIN ERCC-6-RELATED"/>
    <property type="match status" value="1"/>
</dbReference>
<evidence type="ECO:0000259" key="5">
    <source>
        <dbReference type="PROSITE" id="PS51194"/>
    </source>
</evidence>